<comment type="similarity">
    <text evidence="7">Belongs to the TRAP transporter large permease family.</text>
</comment>
<dbReference type="GO" id="GO:0022857">
    <property type="term" value="F:transmembrane transporter activity"/>
    <property type="evidence" value="ECO:0007669"/>
    <property type="project" value="UniProtKB-UniRule"/>
</dbReference>
<gene>
    <name evidence="9" type="primary">siaT_21</name>
    <name evidence="9" type="ORF">NCTC13350_03060</name>
</gene>
<protein>
    <recommendedName>
        <fullName evidence="7">TRAP transporter large permease protein</fullName>
    </recommendedName>
</protein>
<dbReference type="InterPro" id="IPR004681">
    <property type="entry name" value="TRAP_DctM"/>
</dbReference>
<feature type="transmembrane region" description="Helical" evidence="7">
    <location>
        <begin position="311"/>
        <end position="329"/>
    </location>
</feature>
<comment type="function">
    <text evidence="7">Part of the tripartite ATP-independent periplasmic (TRAP) transport system.</text>
</comment>
<keyword evidence="6 7" id="KW-0472">Membrane</keyword>
<dbReference type="EMBL" id="UGSK01000001">
    <property type="protein sequence ID" value="SUB02110.1"/>
    <property type="molecule type" value="Genomic_DNA"/>
</dbReference>
<dbReference type="PIRSF" id="PIRSF006066">
    <property type="entry name" value="HI0050"/>
    <property type="match status" value="1"/>
</dbReference>
<dbReference type="Pfam" id="PF06808">
    <property type="entry name" value="DctM"/>
    <property type="match status" value="1"/>
</dbReference>
<evidence type="ECO:0000256" key="1">
    <source>
        <dbReference type="ARBA" id="ARBA00004429"/>
    </source>
</evidence>
<evidence type="ECO:0000313" key="10">
    <source>
        <dbReference type="Proteomes" id="UP000255000"/>
    </source>
</evidence>
<evidence type="ECO:0000256" key="6">
    <source>
        <dbReference type="ARBA" id="ARBA00023136"/>
    </source>
</evidence>
<feature type="transmembrane region" description="Helical" evidence="7">
    <location>
        <begin position="270"/>
        <end position="291"/>
    </location>
</feature>
<sequence length="427" mass="44349">MTLVPVLFLIISLMAGSAIAYFVGSATIIGFFALGDARYLAALPQRVMGQLDVFAFLAMPLFILTGELMNRGGVTEALIRFSMSMLGRFKGGLGHVNILTSVFFAGVSGSATADAAALGNTLVPVMEKEGYSREYAAAVTAASSIIGPIIPPSIILIFYGALMGTSVVALFAAGVVPGLLLAAVLMAVNAYLAHKHDHPGGRGTAIPAFFPSLFAALPALTLPVIILSGILFGVMTPAEAAGVAVVAAFIVGLIYRRLTPKDVIESLGRTITLSGAVFIILVAIATFGYLTSIEQLPQKLGGFIGELGLGPTGYLLVLNVIFLLAGMVMDVKAAVALLGPLLIPPAIALGVDPVHMGILVGFNLTVGLLTPPLGGVLLILSTVVNIGYWRLVRAVMPFLVVELILLAVLIYVPSISLALPRYLGLIN</sequence>
<feature type="transmembrane region" description="Helical" evidence="7">
    <location>
        <begin position="213"/>
        <end position="234"/>
    </location>
</feature>
<evidence type="ECO:0000256" key="5">
    <source>
        <dbReference type="ARBA" id="ARBA00022989"/>
    </source>
</evidence>
<feature type="transmembrane region" description="Helical" evidence="7">
    <location>
        <begin position="47"/>
        <end position="65"/>
    </location>
</feature>
<keyword evidence="3 7" id="KW-0997">Cell inner membrane</keyword>
<proteinExistence type="inferred from homology"/>
<feature type="transmembrane region" description="Helical" evidence="7">
    <location>
        <begin position="240"/>
        <end position="258"/>
    </location>
</feature>
<dbReference type="PANTHER" id="PTHR33362">
    <property type="entry name" value="SIALIC ACID TRAP TRANSPORTER PERMEASE PROTEIN SIAT-RELATED"/>
    <property type="match status" value="1"/>
</dbReference>
<keyword evidence="4 7" id="KW-0812">Transmembrane</keyword>
<feature type="transmembrane region" description="Helical" evidence="7">
    <location>
        <begin position="168"/>
        <end position="192"/>
    </location>
</feature>
<organism evidence="9 10">
    <name type="scientific">Pannonibacter phragmitetus</name>
    <dbReference type="NCBI Taxonomy" id="121719"/>
    <lineage>
        <taxon>Bacteria</taxon>
        <taxon>Pseudomonadati</taxon>
        <taxon>Pseudomonadota</taxon>
        <taxon>Alphaproteobacteria</taxon>
        <taxon>Hyphomicrobiales</taxon>
        <taxon>Stappiaceae</taxon>
        <taxon>Pannonibacter</taxon>
    </lineage>
</organism>
<dbReference type="AlphaFoldDB" id="A0A378ZZ54"/>
<evidence type="ECO:0000313" key="9">
    <source>
        <dbReference type="EMBL" id="SUB02110.1"/>
    </source>
</evidence>
<feature type="transmembrane region" description="Helical" evidence="7">
    <location>
        <begin position="98"/>
        <end position="123"/>
    </location>
</feature>
<feature type="domain" description="TRAP C4-dicarboxylate transport system permease DctM subunit" evidence="8">
    <location>
        <begin position="8"/>
        <end position="415"/>
    </location>
</feature>
<comment type="subcellular location">
    <subcellularLocation>
        <location evidence="1 7">Cell inner membrane</location>
        <topology evidence="1 7">Multi-pass membrane protein</topology>
    </subcellularLocation>
</comment>
<feature type="transmembrane region" description="Helical" evidence="7">
    <location>
        <begin position="395"/>
        <end position="419"/>
    </location>
</feature>
<dbReference type="NCBIfam" id="TIGR00786">
    <property type="entry name" value="dctM"/>
    <property type="match status" value="1"/>
</dbReference>
<name>A0A378ZZ54_9HYPH</name>
<dbReference type="RefSeq" id="WP_019963858.1">
    <property type="nucleotide sequence ID" value="NZ_UGSK01000001.1"/>
</dbReference>
<evidence type="ECO:0000256" key="4">
    <source>
        <dbReference type="ARBA" id="ARBA00022692"/>
    </source>
</evidence>
<feature type="transmembrane region" description="Helical" evidence="7">
    <location>
        <begin position="6"/>
        <end position="35"/>
    </location>
</feature>
<evidence type="ECO:0000259" key="8">
    <source>
        <dbReference type="Pfam" id="PF06808"/>
    </source>
</evidence>
<dbReference type="OrthoDB" id="9790209at2"/>
<evidence type="ECO:0000256" key="2">
    <source>
        <dbReference type="ARBA" id="ARBA00022475"/>
    </source>
</evidence>
<dbReference type="PANTHER" id="PTHR33362:SF2">
    <property type="entry name" value="TRAP TRANSPORTER LARGE PERMEASE PROTEIN"/>
    <property type="match status" value="1"/>
</dbReference>
<keyword evidence="5 7" id="KW-1133">Transmembrane helix</keyword>
<evidence type="ECO:0000256" key="3">
    <source>
        <dbReference type="ARBA" id="ARBA00022519"/>
    </source>
</evidence>
<dbReference type="InterPro" id="IPR010656">
    <property type="entry name" value="DctM"/>
</dbReference>
<accession>A0A378ZZ54</accession>
<feature type="transmembrane region" description="Helical" evidence="7">
    <location>
        <begin position="368"/>
        <end position="388"/>
    </location>
</feature>
<keyword evidence="7" id="KW-0813">Transport</keyword>
<dbReference type="GO" id="GO:0005886">
    <property type="term" value="C:plasma membrane"/>
    <property type="evidence" value="ECO:0007669"/>
    <property type="project" value="UniProtKB-SubCell"/>
</dbReference>
<keyword evidence="2" id="KW-1003">Cell membrane</keyword>
<comment type="subunit">
    <text evidence="7">The complex comprises the extracytoplasmic solute receptor protein and the two transmembrane proteins.</text>
</comment>
<evidence type="ECO:0000256" key="7">
    <source>
        <dbReference type="RuleBase" id="RU369079"/>
    </source>
</evidence>
<reference evidence="9 10" key="1">
    <citation type="submission" date="2018-06" db="EMBL/GenBank/DDBJ databases">
        <authorList>
            <consortium name="Pathogen Informatics"/>
            <person name="Doyle S."/>
        </authorList>
    </citation>
    <scope>NUCLEOTIDE SEQUENCE [LARGE SCALE GENOMIC DNA]</scope>
    <source>
        <strain evidence="9 10">NCTC13350</strain>
    </source>
</reference>
<feature type="transmembrane region" description="Helical" evidence="7">
    <location>
        <begin position="135"/>
        <end position="162"/>
    </location>
</feature>
<dbReference type="Proteomes" id="UP000255000">
    <property type="component" value="Unassembled WGS sequence"/>
</dbReference>